<organism evidence="1 2">
    <name type="scientific">Trichobilharzia regenti</name>
    <name type="common">Nasal bird schistosome</name>
    <dbReference type="NCBI Taxonomy" id="157069"/>
    <lineage>
        <taxon>Eukaryota</taxon>
        <taxon>Metazoa</taxon>
        <taxon>Spiralia</taxon>
        <taxon>Lophotrochozoa</taxon>
        <taxon>Platyhelminthes</taxon>
        <taxon>Trematoda</taxon>
        <taxon>Digenea</taxon>
        <taxon>Strigeidida</taxon>
        <taxon>Schistosomatoidea</taxon>
        <taxon>Schistosomatidae</taxon>
        <taxon>Trichobilharzia</taxon>
    </lineage>
</organism>
<dbReference type="SMART" id="SM01375">
    <property type="entry name" value="Dynein_light"/>
    <property type="match status" value="1"/>
</dbReference>
<reference evidence="1" key="1">
    <citation type="submission" date="2022-06" db="EMBL/GenBank/DDBJ databases">
        <authorList>
            <person name="Berger JAMES D."/>
            <person name="Berger JAMES D."/>
        </authorList>
    </citation>
    <scope>NUCLEOTIDE SEQUENCE [LARGE SCALE GENOMIC DNA]</scope>
</reference>
<evidence type="ECO:0008006" key="3">
    <source>
        <dbReference type="Google" id="ProtNLM"/>
    </source>
</evidence>
<evidence type="ECO:0000313" key="2">
    <source>
        <dbReference type="WBParaSite" id="TREG1_96230.1"/>
    </source>
</evidence>
<protein>
    <recommendedName>
        <fullName evidence="3">EF-hand domain-containing protein</fullName>
    </recommendedName>
</protein>
<evidence type="ECO:0000313" key="1">
    <source>
        <dbReference type="Proteomes" id="UP000050795"/>
    </source>
</evidence>
<dbReference type="Proteomes" id="UP000050795">
    <property type="component" value="Unassembled WGS sequence"/>
</dbReference>
<sequence>MDGFTEVYFMIDKRRKGWITMPELRKYTEENDVEETMLDRWQTLFDPESTGRITLEKFCDVLGLQKEVIDNRYAIKGHELDDVITIQSDMPTKMKLTVCGLVDEAVLVYQDDAKLAEYLKKQLDKYYGKLWNVIIVYGRYFSHYCHETGYNFCFIKDDRIFLVYRIPDIV</sequence>
<dbReference type="GO" id="GO:0007017">
    <property type="term" value="P:microtubule-based process"/>
    <property type="evidence" value="ECO:0007669"/>
    <property type="project" value="InterPro"/>
</dbReference>
<name>A0AA85KL25_TRIRE</name>
<dbReference type="CDD" id="cd21454">
    <property type="entry name" value="DLC-like_TAL"/>
    <property type="match status" value="1"/>
</dbReference>
<dbReference type="AlphaFoldDB" id="A0AA85KL25"/>
<dbReference type="Gene3D" id="3.30.740.10">
    <property type="entry name" value="Protein Inhibitor Of Neuronal Nitric Oxide Synthase"/>
    <property type="match status" value="1"/>
</dbReference>
<dbReference type="InterPro" id="IPR011992">
    <property type="entry name" value="EF-hand-dom_pair"/>
</dbReference>
<dbReference type="WBParaSite" id="TREG1_96230.1">
    <property type="protein sequence ID" value="TREG1_96230.1"/>
    <property type="gene ID" value="TREG1_96230"/>
</dbReference>
<dbReference type="Gene3D" id="1.10.238.10">
    <property type="entry name" value="EF-hand"/>
    <property type="match status" value="1"/>
</dbReference>
<dbReference type="InterPro" id="IPR001372">
    <property type="entry name" value="Dynein_light_chain_typ-1/2"/>
</dbReference>
<keyword evidence="1" id="KW-1185">Reference proteome</keyword>
<dbReference type="SUPFAM" id="SSF47473">
    <property type="entry name" value="EF-hand"/>
    <property type="match status" value="1"/>
</dbReference>
<dbReference type="Pfam" id="PF01221">
    <property type="entry name" value="Dynein_light"/>
    <property type="match status" value="1"/>
</dbReference>
<dbReference type="InterPro" id="IPR037177">
    <property type="entry name" value="DLC_sf"/>
</dbReference>
<dbReference type="SUPFAM" id="SSF54648">
    <property type="entry name" value="DLC"/>
    <property type="match status" value="1"/>
</dbReference>
<reference evidence="2" key="2">
    <citation type="submission" date="2023-11" db="UniProtKB">
        <authorList>
            <consortium name="WormBaseParasite"/>
        </authorList>
    </citation>
    <scope>IDENTIFICATION</scope>
</reference>
<dbReference type="GO" id="GO:0030286">
    <property type="term" value="C:dynein complex"/>
    <property type="evidence" value="ECO:0007669"/>
    <property type="project" value="InterPro"/>
</dbReference>
<proteinExistence type="predicted"/>
<accession>A0AA85KL25</accession>